<comment type="caution">
    <text evidence="1">The sequence shown here is derived from an EMBL/GenBank/DDBJ whole genome shotgun (WGS) entry which is preliminary data.</text>
</comment>
<dbReference type="AlphaFoldDB" id="A0A086PEW9"/>
<sequence>MKSNASFAYPTMWDDGDLSLPLNQRHQFVVFDRDTGRWMIMGCMGFRPKVQQAALKAAACCP</sequence>
<dbReference type="Proteomes" id="UP000024284">
    <property type="component" value="Unassembled WGS sequence"/>
</dbReference>
<evidence type="ECO:0000313" key="2">
    <source>
        <dbReference type="Proteomes" id="UP000024284"/>
    </source>
</evidence>
<evidence type="ECO:0000313" key="1">
    <source>
        <dbReference type="EMBL" id="KFG91937.1"/>
    </source>
</evidence>
<accession>A0A086PEW9</accession>
<protein>
    <submittedName>
        <fullName evidence="1">Uncharacterized protein</fullName>
    </submittedName>
</protein>
<name>A0A086PEW9_SPHHM</name>
<reference evidence="1" key="1">
    <citation type="submission" date="2014-08" db="EMBL/GenBank/DDBJ databases">
        <title>Draft genome sequences of Sphingobium herbicidovorans.</title>
        <authorList>
            <person name="Gan H.M."/>
            <person name="Gan H.Y."/>
            <person name="Savka M.A."/>
        </authorList>
    </citation>
    <scope>NUCLEOTIDE SEQUENCE [LARGE SCALE GENOMIC DNA]</scope>
    <source>
        <strain evidence="1">NBRC 16415</strain>
    </source>
</reference>
<gene>
    <name evidence="1" type="ORF">BV98_000188</name>
</gene>
<keyword evidence="2" id="KW-1185">Reference proteome</keyword>
<dbReference type="RefSeq" id="WP_037461712.1">
    <property type="nucleotide sequence ID" value="NZ_JFZA02000001.1"/>
</dbReference>
<dbReference type="PATRIC" id="fig|1219045.3.peg.188"/>
<proteinExistence type="predicted"/>
<dbReference type="EMBL" id="JFZA02000001">
    <property type="protein sequence ID" value="KFG91937.1"/>
    <property type="molecule type" value="Genomic_DNA"/>
</dbReference>
<organism evidence="1 2">
    <name type="scientific">Sphingobium herbicidovorans (strain ATCC 700291 / DSM 11019 / CCUG 56400 / KCTC 2939 / LMG 18315 / NBRC 16415 / MH)</name>
    <name type="common">Sphingomonas herbicidovorans</name>
    <dbReference type="NCBI Taxonomy" id="1219045"/>
    <lineage>
        <taxon>Bacteria</taxon>
        <taxon>Pseudomonadati</taxon>
        <taxon>Pseudomonadota</taxon>
        <taxon>Alphaproteobacteria</taxon>
        <taxon>Sphingomonadales</taxon>
        <taxon>Sphingomonadaceae</taxon>
        <taxon>Sphingobium</taxon>
    </lineage>
</organism>